<accession>A0A2R6AS19</accession>
<dbReference type="InterPro" id="IPR004360">
    <property type="entry name" value="Glyas_Fos-R_dOase_dom"/>
</dbReference>
<evidence type="ECO:0000313" key="3">
    <source>
        <dbReference type="Proteomes" id="UP000241473"/>
    </source>
</evidence>
<dbReference type="AlphaFoldDB" id="A0A2R6AS19"/>
<gene>
    <name evidence="2" type="ORF">B9Q00_02210</name>
</gene>
<feature type="domain" description="VOC" evidence="1">
    <location>
        <begin position="3"/>
        <end position="117"/>
    </location>
</feature>
<dbReference type="SUPFAM" id="SSF54593">
    <property type="entry name" value="Glyoxalase/Bleomycin resistance protein/Dihydroxybiphenyl dioxygenase"/>
    <property type="match status" value="1"/>
</dbReference>
<name>A0A2R6AS19_9ARCH</name>
<sequence length="123" mass="13676">MPRLWGVTLFGYSVEEAVSFYRDALGLPLVEADEERGMAVFDLEGIPLLIRVPEVGEEWRKPGGSNIFIEVEDLSHVLDRVTKKGGRIIYGPEQTLSGHTNVGVGDPFGNEIVLVSRERKTYS</sequence>
<dbReference type="InterPro" id="IPR029068">
    <property type="entry name" value="Glyas_Bleomycin-R_OHBP_Dase"/>
</dbReference>
<organism evidence="2 3">
    <name type="scientific">Candidatus Marsarchaeota G1 archaeon OSP_C</name>
    <dbReference type="NCBI Taxonomy" id="1978154"/>
    <lineage>
        <taxon>Archaea</taxon>
        <taxon>Candidatus Marsarchaeota</taxon>
        <taxon>Candidatus Marsarchaeota group 1</taxon>
    </lineage>
</organism>
<evidence type="ECO:0000313" key="2">
    <source>
        <dbReference type="EMBL" id="PSN89184.1"/>
    </source>
</evidence>
<proteinExistence type="predicted"/>
<evidence type="ECO:0000259" key="1">
    <source>
        <dbReference type="PROSITE" id="PS51819"/>
    </source>
</evidence>
<protein>
    <recommendedName>
        <fullName evidence="1">VOC domain-containing protein</fullName>
    </recommendedName>
</protein>
<dbReference type="PROSITE" id="PS51819">
    <property type="entry name" value="VOC"/>
    <property type="match status" value="1"/>
</dbReference>
<dbReference type="Proteomes" id="UP000241473">
    <property type="component" value="Unassembled WGS sequence"/>
</dbReference>
<dbReference type="InterPro" id="IPR037523">
    <property type="entry name" value="VOC_core"/>
</dbReference>
<reference evidence="2 3" key="1">
    <citation type="submission" date="2017-04" db="EMBL/GenBank/DDBJ databases">
        <title>Novel microbial lineages endemic to geothermal iron-oxide mats fill important gaps in the evolutionary history of Archaea.</title>
        <authorList>
            <person name="Jay Z.J."/>
            <person name="Beam J.P."/>
            <person name="Dlakic M."/>
            <person name="Rusch D.B."/>
            <person name="Kozubal M.A."/>
            <person name="Inskeep W.P."/>
        </authorList>
    </citation>
    <scope>NUCLEOTIDE SEQUENCE [LARGE SCALE GENOMIC DNA]</scope>
    <source>
        <strain evidence="2">OSP_C</strain>
    </source>
</reference>
<dbReference type="Pfam" id="PF00903">
    <property type="entry name" value="Glyoxalase"/>
    <property type="match status" value="1"/>
</dbReference>
<dbReference type="Gene3D" id="3.10.180.10">
    <property type="entry name" value="2,3-Dihydroxybiphenyl 1,2-Dioxygenase, domain 1"/>
    <property type="match status" value="1"/>
</dbReference>
<comment type="caution">
    <text evidence="2">The sequence shown here is derived from an EMBL/GenBank/DDBJ whole genome shotgun (WGS) entry which is preliminary data.</text>
</comment>
<dbReference type="EMBL" id="NEXB01000006">
    <property type="protein sequence ID" value="PSN89184.1"/>
    <property type="molecule type" value="Genomic_DNA"/>
</dbReference>